<keyword evidence="2" id="KW-0812">Transmembrane</keyword>
<evidence type="ECO:0000313" key="4">
    <source>
        <dbReference type="Proteomes" id="UP000765509"/>
    </source>
</evidence>
<evidence type="ECO:0000313" key="3">
    <source>
        <dbReference type="EMBL" id="MBW0487321.1"/>
    </source>
</evidence>
<keyword evidence="4" id="KW-1185">Reference proteome</keyword>
<dbReference type="EMBL" id="AVOT02009076">
    <property type="protein sequence ID" value="MBW0487321.1"/>
    <property type="molecule type" value="Genomic_DNA"/>
</dbReference>
<keyword evidence="2" id="KW-0472">Membrane</keyword>
<sequence length="272" mass="29829">MAEQQLENFSATDQDLSHLSNLQALSSSHDPQSDFENLASLPNPPQLSPATIRHLEGVSNSSVKPSQAASHTDEIVQLGSPQQDQPNASVPKPVDQAPNELTQPTSQEIKAASVNKTPIAETLLETQDQPNQIPQPAVTSIPDPVVEPLLDSNSKKLVEEDLKSSSDMAIEHKEIQENLNLSIKQRNMSAFDASQVKDWLDLSQKEVQYAAYLFVIPWCSVLLSLRSLNQILYLIFDWALLNPVTGIPMSIIAPTIVYGSLVALFISFAQII</sequence>
<proteinExistence type="predicted"/>
<protein>
    <submittedName>
        <fullName evidence="3">Uncharacterized protein</fullName>
    </submittedName>
</protein>
<evidence type="ECO:0000256" key="1">
    <source>
        <dbReference type="SAM" id="MobiDB-lite"/>
    </source>
</evidence>
<dbReference type="AlphaFoldDB" id="A0A9Q3CLJ6"/>
<dbReference type="OrthoDB" id="2503185at2759"/>
<feature type="transmembrane region" description="Helical" evidence="2">
    <location>
        <begin position="247"/>
        <end position="269"/>
    </location>
</feature>
<comment type="caution">
    <text evidence="3">The sequence shown here is derived from an EMBL/GenBank/DDBJ whole genome shotgun (WGS) entry which is preliminary data.</text>
</comment>
<feature type="transmembrane region" description="Helical" evidence="2">
    <location>
        <begin position="209"/>
        <end position="235"/>
    </location>
</feature>
<evidence type="ECO:0000256" key="2">
    <source>
        <dbReference type="SAM" id="Phobius"/>
    </source>
</evidence>
<gene>
    <name evidence="3" type="ORF">O181_027036</name>
</gene>
<dbReference type="Proteomes" id="UP000765509">
    <property type="component" value="Unassembled WGS sequence"/>
</dbReference>
<feature type="compositionally biased region" description="Polar residues" evidence="1">
    <location>
        <begin position="20"/>
        <end position="30"/>
    </location>
</feature>
<name>A0A9Q3CLJ6_9BASI</name>
<accession>A0A9Q3CLJ6</accession>
<feature type="compositionally biased region" description="Polar residues" evidence="1">
    <location>
        <begin position="79"/>
        <end position="88"/>
    </location>
</feature>
<keyword evidence="2" id="KW-1133">Transmembrane helix</keyword>
<feature type="compositionally biased region" description="Polar residues" evidence="1">
    <location>
        <begin position="99"/>
        <end position="108"/>
    </location>
</feature>
<organism evidence="3 4">
    <name type="scientific">Austropuccinia psidii MF-1</name>
    <dbReference type="NCBI Taxonomy" id="1389203"/>
    <lineage>
        <taxon>Eukaryota</taxon>
        <taxon>Fungi</taxon>
        <taxon>Dikarya</taxon>
        <taxon>Basidiomycota</taxon>
        <taxon>Pucciniomycotina</taxon>
        <taxon>Pucciniomycetes</taxon>
        <taxon>Pucciniales</taxon>
        <taxon>Sphaerophragmiaceae</taxon>
        <taxon>Austropuccinia</taxon>
    </lineage>
</organism>
<reference evidence="3" key="1">
    <citation type="submission" date="2021-03" db="EMBL/GenBank/DDBJ databases">
        <title>Draft genome sequence of rust myrtle Austropuccinia psidii MF-1, a brazilian biotype.</title>
        <authorList>
            <person name="Quecine M.C."/>
            <person name="Pachon D.M.R."/>
            <person name="Bonatelli M.L."/>
            <person name="Correr F.H."/>
            <person name="Franceschini L.M."/>
            <person name="Leite T.F."/>
            <person name="Margarido G.R.A."/>
            <person name="Almeida C.A."/>
            <person name="Ferrarezi J.A."/>
            <person name="Labate C.A."/>
        </authorList>
    </citation>
    <scope>NUCLEOTIDE SEQUENCE</scope>
    <source>
        <strain evidence="3">MF-1</strain>
    </source>
</reference>
<feature type="compositionally biased region" description="Polar residues" evidence="1">
    <location>
        <begin position="58"/>
        <end position="70"/>
    </location>
</feature>
<feature type="region of interest" description="Disordered" evidence="1">
    <location>
        <begin position="20"/>
        <end position="110"/>
    </location>
</feature>